<sequence length="297" mass="31434">MKQFFLTGVGLRLLAVFLITAMSAVIHAVGTGIELGQIIFWRSAIAMLPILVYMRLRGDFPQALRTSRPRLHLTRGLLGVATMALSFLSLIHLPVANAQAFGFLAPVLSLPLAALFLKEKLTLPILIGVLLGFSGVILMLFEAFEMPGDSALIGVAAGLGYATLMAVLRVYVKAMTRTERAATIAFYFALSGAVAGLATVVLGWTMPDTGQLAMLCGAGLLGGLAHIASTEAVARAPVSVIAPFDFTGLVWAAGFDLLFFQHLPGRWALIGMIAITAAALLVTFAGPRHPRPPRLVG</sequence>
<evidence type="ECO:0000256" key="1">
    <source>
        <dbReference type="ARBA" id="ARBA00004141"/>
    </source>
</evidence>
<name>A0A3R7Q457_9RHOB</name>
<dbReference type="Proteomes" id="UP000238137">
    <property type="component" value="Unassembled WGS sequence"/>
</dbReference>
<dbReference type="GO" id="GO:0016020">
    <property type="term" value="C:membrane"/>
    <property type="evidence" value="ECO:0007669"/>
    <property type="project" value="UniProtKB-SubCell"/>
</dbReference>
<dbReference type="InterPro" id="IPR037185">
    <property type="entry name" value="EmrE-like"/>
</dbReference>
<dbReference type="PANTHER" id="PTHR22911:SF6">
    <property type="entry name" value="SOLUTE CARRIER FAMILY 35 MEMBER G1"/>
    <property type="match status" value="1"/>
</dbReference>
<feature type="domain" description="EamA" evidence="7">
    <location>
        <begin position="7"/>
        <end position="140"/>
    </location>
</feature>
<gene>
    <name evidence="8" type="ORF">A7A09_004220</name>
</gene>
<feature type="transmembrane region" description="Helical" evidence="6">
    <location>
        <begin position="184"/>
        <end position="204"/>
    </location>
</feature>
<keyword evidence="5 6" id="KW-0472">Membrane</keyword>
<evidence type="ECO:0000313" key="8">
    <source>
        <dbReference type="EMBL" id="RNF35834.1"/>
    </source>
</evidence>
<protein>
    <submittedName>
        <fullName evidence="8">EamA/RhaT family transporter</fullName>
    </submittedName>
</protein>
<evidence type="ECO:0000256" key="5">
    <source>
        <dbReference type="ARBA" id="ARBA00023136"/>
    </source>
</evidence>
<keyword evidence="3 6" id="KW-0812">Transmembrane</keyword>
<comment type="similarity">
    <text evidence="2">Belongs to the drug/metabolite transporter (DMT) superfamily. 10 TMS drug/metabolite exporter (DME) (TC 2.A.7.3) family.</text>
</comment>
<keyword evidence="4 6" id="KW-1133">Transmembrane helix</keyword>
<dbReference type="PANTHER" id="PTHR22911">
    <property type="entry name" value="ACYL-MALONYL CONDENSING ENZYME-RELATED"/>
    <property type="match status" value="1"/>
</dbReference>
<evidence type="ECO:0000259" key="7">
    <source>
        <dbReference type="Pfam" id="PF00892"/>
    </source>
</evidence>
<dbReference type="AlphaFoldDB" id="A0A3R7Q457"/>
<feature type="transmembrane region" description="Helical" evidence="6">
    <location>
        <begin position="76"/>
        <end position="94"/>
    </location>
</feature>
<comment type="caution">
    <text evidence="8">The sequence shown here is derived from an EMBL/GenBank/DDBJ whole genome shotgun (WGS) entry which is preliminary data.</text>
</comment>
<dbReference type="RefSeq" id="WP_106690223.1">
    <property type="nucleotide sequence ID" value="NZ_PXNQ02000002.1"/>
</dbReference>
<reference evidence="8" key="1">
    <citation type="submission" date="2018-05" db="EMBL/GenBank/DDBJ databases">
        <title>Reclassification of Methylarcula marina and Methylarcula terricola as Paracoccus methylarcula sp.nov., comb.nov. and Paracoccus terricola comb.nov.</title>
        <authorList>
            <person name="Shmareva M.N."/>
            <person name="Doronina N.V."/>
            <person name="Vasilenko O.V."/>
            <person name="Tarlachkov S.V."/>
            <person name="Trotsenko Y.A."/>
        </authorList>
    </citation>
    <scope>NUCLEOTIDE SEQUENCE [LARGE SCALE GENOMIC DNA]</scope>
    <source>
        <strain evidence="8">VKM B-2159</strain>
    </source>
</reference>
<evidence type="ECO:0000256" key="3">
    <source>
        <dbReference type="ARBA" id="ARBA00022692"/>
    </source>
</evidence>
<feature type="transmembrane region" description="Helical" evidence="6">
    <location>
        <begin position="124"/>
        <end position="144"/>
    </location>
</feature>
<keyword evidence="9" id="KW-1185">Reference proteome</keyword>
<proteinExistence type="inferred from homology"/>
<feature type="transmembrane region" description="Helical" evidence="6">
    <location>
        <begin position="100"/>
        <end position="117"/>
    </location>
</feature>
<dbReference type="SUPFAM" id="SSF103481">
    <property type="entry name" value="Multidrug resistance efflux transporter EmrE"/>
    <property type="match status" value="2"/>
</dbReference>
<feature type="transmembrane region" description="Helical" evidence="6">
    <location>
        <begin position="150"/>
        <end position="172"/>
    </location>
</feature>
<evidence type="ECO:0000256" key="4">
    <source>
        <dbReference type="ARBA" id="ARBA00022989"/>
    </source>
</evidence>
<dbReference type="OrthoDB" id="8478503at2"/>
<dbReference type="InterPro" id="IPR000620">
    <property type="entry name" value="EamA_dom"/>
</dbReference>
<dbReference type="Pfam" id="PF00892">
    <property type="entry name" value="EamA"/>
    <property type="match status" value="1"/>
</dbReference>
<organism evidence="8 9">
    <name type="scientific">Paracoccus methylarcula</name>
    <dbReference type="NCBI Taxonomy" id="72022"/>
    <lineage>
        <taxon>Bacteria</taxon>
        <taxon>Pseudomonadati</taxon>
        <taxon>Pseudomonadota</taxon>
        <taxon>Alphaproteobacteria</taxon>
        <taxon>Rhodobacterales</taxon>
        <taxon>Paracoccaceae</taxon>
        <taxon>Paracoccus</taxon>
    </lineage>
</organism>
<feature type="transmembrane region" description="Helical" evidence="6">
    <location>
        <begin position="38"/>
        <end position="56"/>
    </location>
</feature>
<accession>A0A3R7Q457</accession>
<evidence type="ECO:0000313" key="9">
    <source>
        <dbReference type="Proteomes" id="UP000238137"/>
    </source>
</evidence>
<evidence type="ECO:0000256" key="6">
    <source>
        <dbReference type="SAM" id="Phobius"/>
    </source>
</evidence>
<feature type="transmembrane region" description="Helical" evidence="6">
    <location>
        <begin position="266"/>
        <end position="285"/>
    </location>
</feature>
<evidence type="ECO:0000256" key="2">
    <source>
        <dbReference type="ARBA" id="ARBA00009853"/>
    </source>
</evidence>
<comment type="subcellular location">
    <subcellularLocation>
        <location evidence="1">Membrane</location>
        <topology evidence="1">Multi-pass membrane protein</topology>
    </subcellularLocation>
</comment>
<dbReference type="EMBL" id="PXNQ02000002">
    <property type="protein sequence ID" value="RNF35834.1"/>
    <property type="molecule type" value="Genomic_DNA"/>
</dbReference>
<feature type="transmembrane region" description="Helical" evidence="6">
    <location>
        <begin position="210"/>
        <end position="228"/>
    </location>
</feature>
<feature type="transmembrane region" description="Helical" evidence="6">
    <location>
        <begin position="240"/>
        <end position="260"/>
    </location>
</feature>